<dbReference type="SUPFAM" id="SSF53720">
    <property type="entry name" value="ALDH-like"/>
    <property type="match status" value="1"/>
</dbReference>
<evidence type="ECO:0000256" key="1">
    <source>
        <dbReference type="ARBA" id="ARBA00009986"/>
    </source>
</evidence>
<comment type="caution">
    <text evidence="5">The sequence shown here is derived from an EMBL/GenBank/DDBJ whole genome shotgun (WGS) entry which is preliminary data.</text>
</comment>
<comment type="similarity">
    <text evidence="1">Belongs to the aldehyde dehydrogenase family.</text>
</comment>
<dbReference type="RefSeq" id="WP_123133730.1">
    <property type="nucleotide sequence ID" value="NZ_RJJE01000017.1"/>
</dbReference>
<evidence type="ECO:0000256" key="3">
    <source>
        <dbReference type="ARBA" id="ARBA00023002"/>
    </source>
</evidence>
<feature type="domain" description="Aldehyde dehydrogenase" evidence="4">
    <location>
        <begin position="3"/>
        <end position="452"/>
    </location>
</feature>
<dbReference type="InterPro" id="IPR016161">
    <property type="entry name" value="Ald_DH/histidinol_DH"/>
</dbReference>
<keyword evidence="3" id="KW-0560">Oxidoreductase</keyword>
<keyword evidence="6" id="KW-1185">Reference proteome</keyword>
<dbReference type="InterPro" id="IPR015590">
    <property type="entry name" value="Aldehyde_DH_dom"/>
</dbReference>
<evidence type="ECO:0000313" key="6">
    <source>
        <dbReference type="Proteomes" id="UP000271010"/>
    </source>
</evidence>
<dbReference type="CDD" id="cd07100">
    <property type="entry name" value="ALDH_SSADH1_GabD1"/>
    <property type="match status" value="1"/>
</dbReference>
<dbReference type="InterPro" id="IPR016162">
    <property type="entry name" value="Ald_DH_N"/>
</dbReference>
<proteinExistence type="inferred from homology"/>
<protein>
    <submittedName>
        <fullName evidence="5">NAD-dependent succinate-semialdehyde dehydrogenase</fullName>
    </submittedName>
</protein>
<dbReference type="FunFam" id="3.40.605.10:FF:000012">
    <property type="entry name" value="NAD-dependent succinate-semialdehyde dehydrogenase"/>
    <property type="match status" value="1"/>
</dbReference>
<accession>A0A3M9MP21</accession>
<dbReference type="OrthoDB" id="973869at2"/>
<dbReference type="InterPro" id="IPR044148">
    <property type="entry name" value="ALDH_GabD1-like"/>
</dbReference>
<keyword evidence="2" id="KW-0521">NADP</keyword>
<dbReference type="InterPro" id="IPR016163">
    <property type="entry name" value="Ald_DH_C"/>
</dbReference>
<dbReference type="InterPro" id="IPR047110">
    <property type="entry name" value="GABD/Sad-like"/>
</dbReference>
<dbReference type="GO" id="GO:0004030">
    <property type="term" value="F:aldehyde dehydrogenase [NAD(P)+] activity"/>
    <property type="evidence" value="ECO:0007669"/>
    <property type="project" value="InterPro"/>
</dbReference>
<dbReference type="Gene3D" id="3.40.605.10">
    <property type="entry name" value="Aldehyde Dehydrogenase, Chain A, domain 1"/>
    <property type="match status" value="1"/>
</dbReference>
<dbReference type="PROSITE" id="PS00070">
    <property type="entry name" value="ALDEHYDE_DEHYDR_CYS"/>
    <property type="match status" value="1"/>
</dbReference>
<evidence type="ECO:0000259" key="4">
    <source>
        <dbReference type="Pfam" id="PF00171"/>
    </source>
</evidence>
<reference evidence="5 6" key="1">
    <citation type="submission" date="2018-11" db="EMBL/GenBank/DDBJ databases">
        <title>Rufibacter latericius sp. nov., isolated from water in Baiyang Lake.</title>
        <authorList>
            <person name="Yang Y."/>
        </authorList>
    </citation>
    <scope>NUCLEOTIDE SEQUENCE [LARGE SCALE GENOMIC DNA]</scope>
    <source>
        <strain evidence="5 6">MCC P1</strain>
    </source>
</reference>
<sequence length="459" mass="49966">MPIQTLNPYTNTVEKTFEPASAQEIETTLHHADNAFRAWRTTSFAHRAALMQRAGDELAGNQDHYARIISLEMGKPLNQSRGEINKCALVCHYYAQHAEEFLQDEDIQTSAVRSFISYEPMGTILAVMPWNFPFWQVFRFAAPALMAGNVGLLKHASNVPQCALAIQEVFEKAGFPKGCFQSLLIGSREVEQLIKDERVKAVTLTGSEGAGANVASVAGAQIKKTVLELGGSDAFIVLADADVEAVAQKAASARLINTGQSCIAAKRFILEKPIAEAFMAAFSKNMQEKRTGNPLEDEDIDYGPLARVDLAQELTEQVERSVAAGAKLYLKGGQPDPDSALFHPAILTDIKPGNPAYEEEFFGPVALVFVAEDAEDAVRIANDSPFGLGGSIWTRDIQRGQELARQVESGAVFVNAIVASDPALPFGGVKKSGYGRELSYLGIREFVNQKTIWVSNPQE</sequence>
<gene>
    <name evidence="5" type="ORF">EFA69_14000</name>
</gene>
<evidence type="ECO:0000313" key="5">
    <source>
        <dbReference type="EMBL" id="RNI27261.1"/>
    </source>
</evidence>
<dbReference type="InterPro" id="IPR016160">
    <property type="entry name" value="Ald_DH_CS_CYS"/>
</dbReference>
<dbReference type="PANTHER" id="PTHR43217:SF1">
    <property type="entry name" value="SUCCINATE SEMIALDEHYDE DEHYDROGENASE [NAD(P)+] SAD"/>
    <property type="match status" value="1"/>
</dbReference>
<dbReference type="EMBL" id="RJJE01000017">
    <property type="protein sequence ID" value="RNI27261.1"/>
    <property type="molecule type" value="Genomic_DNA"/>
</dbReference>
<dbReference type="PANTHER" id="PTHR43217">
    <property type="entry name" value="SUCCINATE SEMIALDEHYDE DEHYDROGENASE [NAD(P)+] SAD"/>
    <property type="match status" value="1"/>
</dbReference>
<name>A0A3M9MP21_9BACT</name>
<dbReference type="GO" id="GO:0004777">
    <property type="term" value="F:succinate-semialdehyde dehydrogenase (NAD+) activity"/>
    <property type="evidence" value="ECO:0007669"/>
    <property type="project" value="TreeGrafter"/>
</dbReference>
<dbReference type="Pfam" id="PF00171">
    <property type="entry name" value="Aldedh"/>
    <property type="match status" value="1"/>
</dbReference>
<dbReference type="Gene3D" id="3.40.309.10">
    <property type="entry name" value="Aldehyde Dehydrogenase, Chain A, domain 2"/>
    <property type="match status" value="1"/>
</dbReference>
<dbReference type="Proteomes" id="UP000271010">
    <property type="component" value="Unassembled WGS sequence"/>
</dbReference>
<dbReference type="AlphaFoldDB" id="A0A3M9MP21"/>
<evidence type="ECO:0000256" key="2">
    <source>
        <dbReference type="ARBA" id="ARBA00022857"/>
    </source>
</evidence>
<organism evidence="5 6">
    <name type="scientific">Rufibacter immobilis</name>
    <dbReference type="NCBI Taxonomy" id="1348778"/>
    <lineage>
        <taxon>Bacteria</taxon>
        <taxon>Pseudomonadati</taxon>
        <taxon>Bacteroidota</taxon>
        <taxon>Cytophagia</taxon>
        <taxon>Cytophagales</taxon>
        <taxon>Hymenobacteraceae</taxon>
        <taxon>Rufibacter</taxon>
    </lineage>
</organism>